<sequence>MVGGTVGAVGDAVVGPGVGELTEPVQAVPLSENAVGTGLALLYAPTNPIAVDPPVPSDPFQLMLAAVTRAADCVQVALQPWVTRWPVFGKSNVSVQLVTGEPRLVIETLLWNPPGHWLCTVYATVHPVAANAGGVIATKPAAASVAAAPHASRA</sequence>
<reference evidence="1 2" key="1">
    <citation type="submission" date="2020-03" db="EMBL/GenBank/DDBJ databases">
        <title>Whole genome shotgun sequence of Phytohabitans rumicis NBRC 108638.</title>
        <authorList>
            <person name="Komaki H."/>
            <person name="Tamura T."/>
        </authorList>
    </citation>
    <scope>NUCLEOTIDE SEQUENCE [LARGE SCALE GENOMIC DNA]</scope>
    <source>
        <strain evidence="1 2">NBRC 108638</strain>
    </source>
</reference>
<proteinExistence type="predicted"/>
<dbReference type="Proteomes" id="UP000482960">
    <property type="component" value="Unassembled WGS sequence"/>
</dbReference>
<evidence type="ECO:0000313" key="1">
    <source>
        <dbReference type="EMBL" id="GFJ95280.1"/>
    </source>
</evidence>
<protein>
    <submittedName>
        <fullName evidence="1">Uncharacterized protein</fullName>
    </submittedName>
</protein>
<evidence type="ECO:0000313" key="2">
    <source>
        <dbReference type="Proteomes" id="UP000482960"/>
    </source>
</evidence>
<gene>
    <name evidence="1" type="ORF">Prum_089220</name>
</gene>
<dbReference type="EMBL" id="BLPG01000001">
    <property type="protein sequence ID" value="GFJ95280.1"/>
    <property type="molecule type" value="Genomic_DNA"/>
</dbReference>
<name>A0A6V8LIA3_9ACTN</name>
<comment type="caution">
    <text evidence="1">The sequence shown here is derived from an EMBL/GenBank/DDBJ whole genome shotgun (WGS) entry which is preliminary data.</text>
</comment>
<accession>A0A6V8LIA3</accession>
<dbReference type="AlphaFoldDB" id="A0A6V8LIA3"/>
<organism evidence="1 2">
    <name type="scientific">Phytohabitans rumicis</name>
    <dbReference type="NCBI Taxonomy" id="1076125"/>
    <lineage>
        <taxon>Bacteria</taxon>
        <taxon>Bacillati</taxon>
        <taxon>Actinomycetota</taxon>
        <taxon>Actinomycetes</taxon>
        <taxon>Micromonosporales</taxon>
        <taxon>Micromonosporaceae</taxon>
    </lineage>
</organism>
<reference evidence="1 2" key="2">
    <citation type="submission" date="2020-03" db="EMBL/GenBank/DDBJ databases">
        <authorList>
            <person name="Ichikawa N."/>
            <person name="Kimura A."/>
            <person name="Kitahashi Y."/>
            <person name="Uohara A."/>
        </authorList>
    </citation>
    <scope>NUCLEOTIDE SEQUENCE [LARGE SCALE GENOMIC DNA]</scope>
    <source>
        <strain evidence="1 2">NBRC 108638</strain>
    </source>
</reference>
<keyword evidence="2" id="KW-1185">Reference proteome</keyword>